<sequence length="86" mass="10012">MESFIMAMGKSRNQGLYTHCLNNRFSHKQHKLTGDPSNYPYNRNINKRREGIKHFLDNLMKDHGVFVPGRVASHYDLSNSFSKSLK</sequence>
<name>A0A0K2UKX0_LEPSM</name>
<dbReference type="AlphaFoldDB" id="A0A0K2UKX0"/>
<proteinExistence type="predicted"/>
<organism evidence="1">
    <name type="scientific">Lepeophtheirus salmonis</name>
    <name type="common">Salmon louse</name>
    <name type="synonym">Caligus salmonis</name>
    <dbReference type="NCBI Taxonomy" id="72036"/>
    <lineage>
        <taxon>Eukaryota</taxon>
        <taxon>Metazoa</taxon>
        <taxon>Ecdysozoa</taxon>
        <taxon>Arthropoda</taxon>
        <taxon>Crustacea</taxon>
        <taxon>Multicrustacea</taxon>
        <taxon>Hexanauplia</taxon>
        <taxon>Copepoda</taxon>
        <taxon>Siphonostomatoida</taxon>
        <taxon>Caligidae</taxon>
        <taxon>Lepeophtheirus</taxon>
    </lineage>
</organism>
<accession>A0A0K2UKX0</accession>
<reference evidence="1" key="1">
    <citation type="submission" date="2014-05" db="EMBL/GenBank/DDBJ databases">
        <authorList>
            <person name="Chronopoulou M."/>
        </authorList>
    </citation>
    <scope>NUCLEOTIDE SEQUENCE</scope>
    <source>
        <tissue evidence="1">Whole organism</tissue>
    </source>
</reference>
<protein>
    <submittedName>
        <fullName evidence="1">Uncharacterized protein</fullName>
    </submittedName>
</protein>
<dbReference type="OrthoDB" id="6396189at2759"/>
<dbReference type="EMBL" id="HACA01021528">
    <property type="protein sequence ID" value="CDW38889.1"/>
    <property type="molecule type" value="Transcribed_RNA"/>
</dbReference>
<evidence type="ECO:0000313" key="1">
    <source>
        <dbReference type="EMBL" id="CDW38889.1"/>
    </source>
</evidence>